<dbReference type="HOGENOM" id="CLU_1686041_0_0_1"/>
<reference evidence="2" key="1">
    <citation type="submission" date="2008-07" db="EMBL/GenBank/DDBJ databases">
        <title>Annotation of Ajellomyces capsulatus strain H88.</title>
        <authorList>
            <person name="Champion M."/>
            <person name="Cuomo C."/>
            <person name="Ma L.-J."/>
            <person name="Henn M.R."/>
            <person name="Sil A."/>
            <person name="Goldman B."/>
            <person name="Young S.K."/>
            <person name="Kodira C.D."/>
            <person name="Zeng Q."/>
            <person name="Koehrsen M."/>
            <person name="Alvarado L."/>
            <person name="Berlin A."/>
            <person name="Borenstein D."/>
            <person name="Chen Z."/>
            <person name="Engels R."/>
            <person name="Freedman E."/>
            <person name="Gellesch M."/>
            <person name="Goldberg J."/>
            <person name="Griggs A."/>
            <person name="Gujja S."/>
            <person name="Heiman D."/>
            <person name="Hepburn T."/>
            <person name="Howarth C."/>
            <person name="Jen D."/>
            <person name="Larson L."/>
            <person name="Lewis B."/>
            <person name="Mehta T."/>
            <person name="Park D."/>
            <person name="Pearson M."/>
            <person name="Roberts A."/>
            <person name="Saif S."/>
            <person name="Shea T."/>
            <person name="Shenoy N."/>
            <person name="Sisk P."/>
            <person name="Stolte C."/>
            <person name="Sykes S."/>
            <person name="Walk T."/>
            <person name="White J."/>
            <person name="Yandava C."/>
            <person name="Klein B."/>
            <person name="McEwen J.G."/>
            <person name="Puccia R."/>
            <person name="Goldman G.H."/>
            <person name="Felipe M.S."/>
            <person name="Nino-Vega G."/>
            <person name="San-Blas G."/>
            <person name="Taylor J."/>
            <person name="Mendoza L."/>
            <person name="Galagan J."/>
            <person name="Nusbaum C."/>
            <person name="Birren B."/>
        </authorList>
    </citation>
    <scope>NUCLEOTIDE SEQUENCE [LARGE SCALE GENOMIC DNA]</scope>
    <source>
        <strain evidence="2">H88</strain>
    </source>
</reference>
<evidence type="ECO:0000313" key="1">
    <source>
        <dbReference type="EMBL" id="EGC42096.1"/>
    </source>
</evidence>
<sequence length="156" mass="17394">MLAKETKYLALSKACPASNHQGLKTLWRRRNRQLFTYGASLGEIAYWGHRVAEQISRACEVKANGPVRVPCNIWAICGRMEAAFQDSVILRHLKLEQSFFNRKGSLFENAVTFEPFDIAVFRSGALCDCVLEGNKVREAAISGYGESNPPSALELL</sequence>
<protein>
    <submittedName>
        <fullName evidence="1">Predicted protein</fullName>
    </submittedName>
</protein>
<dbReference type="AlphaFoldDB" id="F0U5A5"/>
<gene>
    <name evidence="1" type="ORF">HCEG_01458</name>
</gene>
<organism evidence="2">
    <name type="scientific">Ajellomyces capsulatus (strain H88)</name>
    <name type="common">Darling's disease fungus</name>
    <name type="synonym">Histoplasma capsulatum</name>
    <dbReference type="NCBI Taxonomy" id="544711"/>
    <lineage>
        <taxon>Eukaryota</taxon>
        <taxon>Fungi</taxon>
        <taxon>Dikarya</taxon>
        <taxon>Ascomycota</taxon>
        <taxon>Pezizomycotina</taxon>
        <taxon>Eurotiomycetes</taxon>
        <taxon>Eurotiomycetidae</taxon>
        <taxon>Onygenales</taxon>
        <taxon>Ajellomycetaceae</taxon>
        <taxon>Histoplasma</taxon>
    </lineage>
</organism>
<name>F0U5A5_AJEC8</name>
<evidence type="ECO:0000313" key="2">
    <source>
        <dbReference type="Proteomes" id="UP000008142"/>
    </source>
</evidence>
<proteinExistence type="predicted"/>
<accession>F0U5A5</accession>
<dbReference type="EMBL" id="DS990636">
    <property type="protein sequence ID" value="EGC42096.1"/>
    <property type="molecule type" value="Genomic_DNA"/>
</dbReference>
<dbReference type="Proteomes" id="UP000008142">
    <property type="component" value="Unassembled WGS sequence"/>
</dbReference>